<evidence type="ECO:0000313" key="3">
    <source>
        <dbReference type="Proteomes" id="UP000007887"/>
    </source>
</evidence>
<dbReference type="Proteomes" id="UP000007887">
    <property type="component" value="Plasmid pSRC4"/>
</dbReference>
<evidence type="ECO:0000313" key="2">
    <source>
        <dbReference type="EMBL" id="BAL84700.1"/>
    </source>
</evidence>
<keyword evidence="2" id="KW-0614">Plasmid</keyword>
<gene>
    <name evidence="2" type="ordered locus">SELR_pSRC400490</name>
</gene>
<organism evidence="2 3">
    <name type="scientific">Selenomonas ruminantium subsp. lactilytica (strain NBRC 103574 / TAM6421)</name>
    <dbReference type="NCBI Taxonomy" id="927704"/>
    <lineage>
        <taxon>Bacteria</taxon>
        <taxon>Bacillati</taxon>
        <taxon>Bacillota</taxon>
        <taxon>Negativicutes</taxon>
        <taxon>Selenomonadales</taxon>
        <taxon>Selenomonadaceae</taxon>
        <taxon>Selenomonas</taxon>
    </lineage>
</organism>
<keyword evidence="1" id="KW-1133">Transmembrane helix</keyword>
<accession>I0GVB3</accession>
<dbReference type="KEGG" id="sri:SELR_pSRC400490"/>
<feature type="transmembrane region" description="Helical" evidence="1">
    <location>
        <begin position="27"/>
        <end position="52"/>
    </location>
</feature>
<evidence type="ECO:0000256" key="1">
    <source>
        <dbReference type="SAM" id="Phobius"/>
    </source>
</evidence>
<dbReference type="AlphaFoldDB" id="I0GVB3"/>
<dbReference type="EMBL" id="AP012294">
    <property type="protein sequence ID" value="BAL84700.1"/>
    <property type="molecule type" value="Genomic_DNA"/>
</dbReference>
<dbReference type="PATRIC" id="fig|927704.6.peg.3463"/>
<keyword evidence="1" id="KW-0472">Membrane</keyword>
<keyword evidence="1" id="KW-0812">Transmembrane</keyword>
<name>I0GVB3_SELRL</name>
<evidence type="ECO:0008006" key="4">
    <source>
        <dbReference type="Google" id="ProtNLM"/>
    </source>
</evidence>
<sequence length="93" mass="9721">MKKVKNLIEKVAGKAESGCKKVAKFGYGLVGAIVGAIVLTAVVMLILAGALAVACGLLTIVACAAVFLAHILGLSTGWAIAFFLAMIWLFWRK</sequence>
<proteinExistence type="predicted"/>
<reference evidence="2 3" key="1">
    <citation type="submission" date="2011-10" db="EMBL/GenBank/DDBJ databases">
        <title>Whole genome sequence of Selenomonas ruminantium subsp. lactilytica TAM6421.</title>
        <authorList>
            <person name="Oguchi A."/>
            <person name="Ankai A."/>
            <person name="Kaneko J."/>
            <person name="Yamada-Narita S."/>
            <person name="Fukui S."/>
            <person name="Takahashi M."/>
            <person name="Onodera T."/>
            <person name="Kojima S."/>
            <person name="Fushimi T."/>
            <person name="Abe N."/>
            <person name="Kamio Y."/>
            <person name="Yamazaki S."/>
            <person name="Fujita N."/>
        </authorList>
    </citation>
    <scope>NUCLEOTIDE SEQUENCE [LARGE SCALE GENOMIC DNA]</scope>
    <source>
        <strain evidence="3">NBRC 103574 / TAM6421</strain>
        <plasmid evidence="2 3">pSRC4</plasmid>
    </source>
</reference>
<protein>
    <recommendedName>
        <fullName evidence="4">Holin-X, holin superfamily III</fullName>
    </recommendedName>
</protein>
<dbReference type="RefSeq" id="WP_014426000.1">
    <property type="nucleotide sequence ID" value="NC_017069.1"/>
</dbReference>
<feature type="transmembrane region" description="Helical" evidence="1">
    <location>
        <begin position="58"/>
        <end position="91"/>
    </location>
</feature>
<geneLocation type="plasmid" evidence="2 3">
    <name>pSRC4</name>
</geneLocation>
<dbReference type="HOGENOM" id="CLU_2397931_0_0_9"/>